<evidence type="ECO:0000256" key="1">
    <source>
        <dbReference type="ARBA" id="ARBA00022490"/>
    </source>
</evidence>
<feature type="domain" description="Rubisco accumulation factor 1 C-terminal" evidence="7">
    <location>
        <begin position="205"/>
        <end position="342"/>
    </location>
</feature>
<proteinExistence type="inferred from homology"/>
<comment type="function">
    <text evidence="6">A major RuBisCO chaperone. Acts after GroEL-GroES chaperonin to fold and/or assemble the large subunit of RuBisCO (ccbL, rbcL). Cooperates with RbcX in RbcL folding, plays the major role in assembly of dimers into RbcL(8)-Raf1(8) intermediate complexes. RbcS replaces Raf1, leading to holoenzyme formation.</text>
</comment>
<evidence type="ECO:0000259" key="8">
    <source>
        <dbReference type="Pfam" id="PF18578"/>
    </source>
</evidence>
<dbReference type="GO" id="GO:0015979">
    <property type="term" value="P:photosynthesis"/>
    <property type="evidence" value="ECO:0007669"/>
    <property type="project" value="UniProtKB-KW"/>
</dbReference>
<organism evidence="10 11">
    <name type="scientific">Oxynema aestuarii AP17</name>
    <dbReference type="NCBI Taxonomy" id="2064643"/>
    <lineage>
        <taxon>Bacteria</taxon>
        <taxon>Bacillati</taxon>
        <taxon>Cyanobacteriota</taxon>
        <taxon>Cyanophyceae</taxon>
        <taxon>Oscillatoriophycideae</taxon>
        <taxon>Oscillatoriales</taxon>
        <taxon>Oscillatoriaceae</taxon>
        <taxon>Oxynema</taxon>
        <taxon>Oxynema aestuarii</taxon>
    </lineage>
</organism>
<evidence type="ECO:0000259" key="9">
    <source>
        <dbReference type="Pfam" id="PF18579"/>
    </source>
</evidence>
<feature type="region of interest" description="C-terminal beta-sheet" evidence="6">
    <location>
        <begin position="217"/>
        <end position="343"/>
    </location>
</feature>
<evidence type="ECO:0000256" key="3">
    <source>
        <dbReference type="ARBA" id="ARBA00023186"/>
    </source>
</evidence>
<evidence type="ECO:0000256" key="4">
    <source>
        <dbReference type="ARBA" id="ARBA00023300"/>
    </source>
</evidence>
<evidence type="ECO:0000256" key="6">
    <source>
        <dbReference type="HAMAP-Rule" id="MF_00856"/>
    </source>
</evidence>
<keyword evidence="4 6" id="KW-0120">Carbon dioxide fixation</keyword>
<evidence type="ECO:0000256" key="5">
    <source>
        <dbReference type="ARBA" id="ARBA00023859"/>
    </source>
</evidence>
<comment type="subcellular location">
    <subcellularLocation>
        <location evidence="6">Cytoplasm</location>
    </subcellularLocation>
</comment>
<gene>
    <name evidence="6" type="primary">raf1</name>
    <name evidence="10" type="ORF">HCG48_22945</name>
</gene>
<comment type="domain">
    <text evidence="6">Has 3 domains, the N-terminal alpha-helical domain, an extended flexible linker and the C-terminal beta-sheet domain. The 2 C-terminal beta-sheet domains are swapped and pack against each other to form the dimer interface.</text>
</comment>
<dbReference type="HAMAP" id="MF_00856">
    <property type="entry name" value="Raf1"/>
    <property type="match status" value="1"/>
</dbReference>
<comment type="subunit">
    <text evidence="6">Homodimer. Forms an RbcL(8)-Raf1(8) complex. Forms complexes of many stoichiometries with RbcL with and without RbcS. RbcX and Raf1 can bind simultaneously to RbcL.</text>
</comment>
<feature type="domain" description="Rubisco accumulation factor 1 helix turn helix" evidence="9">
    <location>
        <begin position="18"/>
        <end position="74"/>
    </location>
</feature>
<dbReference type="GO" id="GO:0015977">
    <property type="term" value="P:carbon fixation"/>
    <property type="evidence" value="ECO:0007669"/>
    <property type="project" value="UniProtKB-UniRule"/>
</dbReference>
<dbReference type="Pfam" id="PF18579">
    <property type="entry name" value="Raf1_HTH"/>
    <property type="match status" value="1"/>
</dbReference>
<protein>
    <recommendedName>
        <fullName evidence="5 6">RuBisCO accumulation factor 1</fullName>
    </recommendedName>
</protein>
<dbReference type="EMBL" id="CP051167">
    <property type="protein sequence ID" value="QIZ73101.1"/>
    <property type="molecule type" value="Genomic_DNA"/>
</dbReference>
<comment type="similarity">
    <text evidence="6">Belongs to the RAF family.</text>
</comment>
<dbReference type="AlphaFoldDB" id="A0A6H1U2Q0"/>
<keyword evidence="3 6" id="KW-0143">Chaperone</keyword>
<dbReference type="KEGG" id="oxy:HCG48_22945"/>
<keyword evidence="2 6" id="KW-0602">Photosynthesis</keyword>
<feature type="region of interest" description="N-terminal alpha-helix" evidence="6">
    <location>
        <begin position="12"/>
        <end position="193"/>
    </location>
</feature>
<dbReference type="InterPro" id="IPR040858">
    <property type="entry name" value="Raf1_C"/>
</dbReference>
<evidence type="ECO:0000313" key="10">
    <source>
        <dbReference type="EMBL" id="QIZ73101.1"/>
    </source>
</evidence>
<dbReference type="PANTHER" id="PTHR35299">
    <property type="entry name" value="RUBISCO ACCUMULATION FACTOR 1"/>
    <property type="match status" value="1"/>
</dbReference>
<feature type="domain" description="Rubisco accumulation factor 1 alpha-helical" evidence="8">
    <location>
        <begin position="86"/>
        <end position="191"/>
    </location>
</feature>
<accession>A0A6H1U2Q0</accession>
<dbReference type="Proteomes" id="UP000500857">
    <property type="component" value="Chromosome"/>
</dbReference>
<sequence length="357" mass="40177">MTNTPPEQPTAEIAPDPLFQALRRKEGTWVEWAQHCQTLQKAGYSPQQIFEETGFEPIQQNQILVGAQVYASIVAGGAADATRAYFQQKASDILYELRILTQDDRAAAADFILKHQFNADDAHEIAKALKEYSRFSEFPDGFGPGPGEAIAYQCWKHARQKSDLQERSRLIAKGLNYAETEGARQKLQDLLTDFTVVKSRSAPRLPLFRLESSDELPRTIPVVGEFPLTAEDLKAVPILEEIGPFGIVKSSGNAAWVSIPGWQVILKAEDPVAIACASDRLPNPLPGKVERTLAIVDRRQRQWRDDAYFLIEQNGQLELQWFETQPETRLLGQLILVLRPKRILDEGFTAEPWQIDE</sequence>
<dbReference type="InterPro" id="IPR041358">
    <property type="entry name" value="Raf1_N"/>
</dbReference>
<dbReference type="GO" id="GO:0005737">
    <property type="term" value="C:cytoplasm"/>
    <property type="evidence" value="ECO:0007669"/>
    <property type="project" value="UniProtKB-SubCell"/>
</dbReference>
<dbReference type="Pfam" id="PF18087">
    <property type="entry name" value="RuBisCo_chap_C"/>
    <property type="match status" value="1"/>
</dbReference>
<dbReference type="InterPro" id="IPR040781">
    <property type="entry name" value="Raf1_HTH"/>
</dbReference>
<evidence type="ECO:0000256" key="2">
    <source>
        <dbReference type="ARBA" id="ARBA00022531"/>
    </source>
</evidence>
<reference evidence="10 11" key="1">
    <citation type="submission" date="2020-04" db="EMBL/GenBank/DDBJ databases">
        <authorList>
            <person name="Basu S."/>
            <person name="Maruthanayagam V."/>
            <person name="Chakraborty S."/>
            <person name="Pramanik A."/>
            <person name="Mukherjee J."/>
            <person name="Brink B."/>
        </authorList>
    </citation>
    <scope>NUCLEOTIDE SEQUENCE [LARGE SCALE GENOMIC DNA]</scope>
    <source>
        <strain evidence="10 11">AP17</strain>
    </source>
</reference>
<evidence type="ECO:0000259" key="7">
    <source>
        <dbReference type="Pfam" id="PF18087"/>
    </source>
</evidence>
<keyword evidence="1 6" id="KW-0963">Cytoplasm</keyword>
<evidence type="ECO:0000313" key="11">
    <source>
        <dbReference type="Proteomes" id="UP000500857"/>
    </source>
</evidence>
<dbReference type="Pfam" id="PF18578">
    <property type="entry name" value="Raf1_N"/>
    <property type="match status" value="1"/>
</dbReference>
<dbReference type="GO" id="GO:0110102">
    <property type="term" value="P:ribulose bisphosphate carboxylase complex assembly"/>
    <property type="evidence" value="ECO:0007669"/>
    <property type="project" value="UniProtKB-UniRule"/>
</dbReference>
<dbReference type="InterPro" id="IPR037494">
    <property type="entry name" value="RAF1"/>
</dbReference>
<dbReference type="RefSeq" id="WP_168571247.1">
    <property type="nucleotide sequence ID" value="NZ_CP051167.1"/>
</dbReference>
<dbReference type="PANTHER" id="PTHR35299:SF6">
    <property type="entry name" value="RUBISCO ACCUMULATION FACTOR 1"/>
    <property type="match status" value="1"/>
</dbReference>
<dbReference type="InterPro" id="IPR046382">
    <property type="entry name" value="Raf1_cyn"/>
</dbReference>
<keyword evidence="11" id="KW-1185">Reference proteome</keyword>
<name>A0A6H1U2Q0_9CYAN</name>